<evidence type="ECO:0000313" key="5">
    <source>
        <dbReference type="Proteomes" id="UP000198778"/>
    </source>
</evidence>
<gene>
    <name evidence="4" type="ORF">SAMN04488053_105159</name>
</gene>
<dbReference type="GO" id="GO:0003677">
    <property type="term" value="F:DNA binding"/>
    <property type="evidence" value="ECO:0007669"/>
    <property type="project" value="InterPro"/>
</dbReference>
<dbReference type="STRING" id="745820.SAMN04488053_105159"/>
<name>A0A1H0FYV4_9BACI</name>
<dbReference type="SMART" id="SM00850">
    <property type="entry name" value="LytTR"/>
    <property type="match status" value="1"/>
</dbReference>
<organism evidence="4 5">
    <name type="scientific">Alkalicoccus daliensis</name>
    <dbReference type="NCBI Taxonomy" id="745820"/>
    <lineage>
        <taxon>Bacteria</taxon>
        <taxon>Bacillati</taxon>
        <taxon>Bacillota</taxon>
        <taxon>Bacilli</taxon>
        <taxon>Bacillales</taxon>
        <taxon>Bacillaceae</taxon>
        <taxon>Alkalicoccus</taxon>
    </lineage>
</organism>
<dbReference type="Pfam" id="PF00072">
    <property type="entry name" value="Response_reg"/>
    <property type="match status" value="1"/>
</dbReference>
<protein>
    <submittedName>
        <fullName evidence="4">Two component transcriptional regulator, LytTR family</fullName>
    </submittedName>
</protein>
<reference evidence="5" key="1">
    <citation type="submission" date="2016-10" db="EMBL/GenBank/DDBJ databases">
        <authorList>
            <person name="Varghese N."/>
            <person name="Submissions S."/>
        </authorList>
    </citation>
    <scope>NUCLEOTIDE SEQUENCE [LARGE SCALE GENOMIC DNA]</scope>
    <source>
        <strain evidence="5">CGMCC 1.10369</strain>
    </source>
</reference>
<dbReference type="GO" id="GO:0000156">
    <property type="term" value="F:phosphorelay response regulator activity"/>
    <property type="evidence" value="ECO:0007669"/>
    <property type="project" value="InterPro"/>
</dbReference>
<dbReference type="Gene3D" id="2.40.50.40">
    <property type="match status" value="1"/>
</dbReference>
<dbReference type="Pfam" id="PF04397">
    <property type="entry name" value="LytTR"/>
    <property type="match status" value="1"/>
</dbReference>
<proteinExistence type="predicted"/>
<dbReference type="RefSeq" id="WP_090842883.1">
    <property type="nucleotide sequence ID" value="NZ_FNIL01000005.1"/>
</dbReference>
<evidence type="ECO:0000256" key="1">
    <source>
        <dbReference type="PROSITE-ProRule" id="PRU00169"/>
    </source>
</evidence>
<sequence length="241" mass="27138">MTIRVLLIDDEPFSRDELRHLLSIYEDIEIIGEAGSAEDAFIKILDLEPDALFLDIDMGGKNGVELAASIQKLKNVPHVIFATAHPDYAVSAFRVQALDYILKPFEEDKVEEAVARLRSNAAAEKPEASPARTGKLAVQQNDSIFYLAPQEIDYIYRDGPVTKVESRGNTYLTKLTLKEMEGKLSSHSFFRPHKGYLVNLGRVEEMTPWFNGAYQLSLANVNEKIPVSRNYVKPLRAKLEL</sequence>
<dbReference type="PROSITE" id="PS50930">
    <property type="entry name" value="HTH_LYTTR"/>
    <property type="match status" value="1"/>
</dbReference>
<dbReference type="Proteomes" id="UP000198778">
    <property type="component" value="Unassembled WGS sequence"/>
</dbReference>
<accession>A0A1H0FYV4</accession>
<dbReference type="OrthoDB" id="9809318at2"/>
<dbReference type="SMART" id="SM00448">
    <property type="entry name" value="REC"/>
    <property type="match status" value="1"/>
</dbReference>
<dbReference type="PANTHER" id="PTHR37299:SF1">
    <property type="entry name" value="STAGE 0 SPORULATION PROTEIN A HOMOLOG"/>
    <property type="match status" value="1"/>
</dbReference>
<dbReference type="EMBL" id="FNIL01000005">
    <property type="protein sequence ID" value="SDN99826.1"/>
    <property type="molecule type" value="Genomic_DNA"/>
</dbReference>
<feature type="modified residue" description="4-aspartylphosphate" evidence="1">
    <location>
        <position position="55"/>
    </location>
</feature>
<evidence type="ECO:0000313" key="4">
    <source>
        <dbReference type="EMBL" id="SDN99826.1"/>
    </source>
</evidence>
<dbReference type="SUPFAM" id="SSF52172">
    <property type="entry name" value="CheY-like"/>
    <property type="match status" value="1"/>
</dbReference>
<dbReference type="InterPro" id="IPR001789">
    <property type="entry name" value="Sig_transdc_resp-reg_receiver"/>
</dbReference>
<dbReference type="InterPro" id="IPR011006">
    <property type="entry name" value="CheY-like_superfamily"/>
</dbReference>
<dbReference type="InterPro" id="IPR046947">
    <property type="entry name" value="LytR-like"/>
</dbReference>
<dbReference type="PROSITE" id="PS50110">
    <property type="entry name" value="RESPONSE_REGULATORY"/>
    <property type="match status" value="1"/>
</dbReference>
<keyword evidence="5" id="KW-1185">Reference proteome</keyword>
<dbReference type="Gene3D" id="2.20.25.10">
    <property type="match status" value="1"/>
</dbReference>
<dbReference type="InterPro" id="IPR007492">
    <property type="entry name" value="LytTR_DNA-bd_dom"/>
</dbReference>
<feature type="domain" description="Response regulatory" evidence="2">
    <location>
        <begin position="4"/>
        <end position="118"/>
    </location>
</feature>
<evidence type="ECO:0000259" key="3">
    <source>
        <dbReference type="PROSITE" id="PS50930"/>
    </source>
</evidence>
<dbReference type="AlphaFoldDB" id="A0A1H0FYV4"/>
<feature type="domain" description="HTH LytTR-type" evidence="3">
    <location>
        <begin position="136"/>
        <end position="241"/>
    </location>
</feature>
<dbReference type="Gene3D" id="3.40.50.2300">
    <property type="match status" value="1"/>
</dbReference>
<dbReference type="PANTHER" id="PTHR37299">
    <property type="entry name" value="TRANSCRIPTIONAL REGULATOR-RELATED"/>
    <property type="match status" value="1"/>
</dbReference>
<evidence type="ECO:0000259" key="2">
    <source>
        <dbReference type="PROSITE" id="PS50110"/>
    </source>
</evidence>
<keyword evidence="1" id="KW-0597">Phosphoprotein</keyword>